<dbReference type="AlphaFoldDB" id="A0A9X3DSA9"/>
<dbReference type="InterPro" id="IPR006528">
    <property type="entry name" value="Phage_head_morphogenesis_dom"/>
</dbReference>
<evidence type="ECO:0000313" key="2">
    <source>
        <dbReference type="EMBL" id="MCX5466502.1"/>
    </source>
</evidence>
<evidence type="ECO:0000313" key="3">
    <source>
        <dbReference type="Proteomes" id="UP001146019"/>
    </source>
</evidence>
<dbReference type="EMBL" id="JAPKMY010000001">
    <property type="protein sequence ID" value="MCX5466502.1"/>
    <property type="molecule type" value="Genomic_DNA"/>
</dbReference>
<name>A0A9X3DSA9_9GAMM</name>
<protein>
    <submittedName>
        <fullName evidence="2">Phage minor head protein</fullName>
    </submittedName>
</protein>
<gene>
    <name evidence="2" type="ORF">OSH00_01980</name>
</gene>
<sequence length="391" mass="44759">MPNNFQVKFQEQIDYLKQKTNLPTQSYKDITSRQHDRAFVVAGAMKADLLNDLHNAVNKAVADGQSFQQFQDSFDDIIGKHGWLNDEDDKYKAWRAKMIYQTNLKTSHAAGRYKQMTSPEMVKLRPYWRYRHNTIENPRIQHEKWNNLVLPVDAAFWRVNFPPNGYGCNCTIEAINERQLRAMGKTKPDTEPAFDDGERSDFNSAPGEAWFPDLNKYPEPIAKAFVKETMQDGVFDRFVEETFEATEAIKTATRTITAKALKQSEVDKQLKRISTTEQYPVAVLNTKQQELLGVSTQTLRFKQSDAVQQIFQSATGLVGNDLQKLFDDAFLIVRTSTTRILVAVTLTRRNFIAEIEHNTEGLFLKTLNTASASEIKQAKTMGEVLLSKERK</sequence>
<evidence type="ECO:0000259" key="1">
    <source>
        <dbReference type="Pfam" id="PF04233"/>
    </source>
</evidence>
<reference evidence="2" key="1">
    <citation type="submission" date="2022-11" db="EMBL/GenBank/DDBJ databases">
        <title>Biodiversity and phylogenetic relationships of bacteria.</title>
        <authorList>
            <person name="Machado R.A.R."/>
            <person name="Bhat A."/>
            <person name="Loulou A."/>
            <person name="Kallel S."/>
        </authorList>
    </citation>
    <scope>NUCLEOTIDE SEQUENCE</scope>
    <source>
        <strain evidence="2">A-IN1</strain>
    </source>
</reference>
<proteinExistence type="predicted"/>
<dbReference type="RefSeq" id="WP_266129020.1">
    <property type="nucleotide sequence ID" value="NZ_JAPKMY010000001.1"/>
</dbReference>
<keyword evidence="3" id="KW-1185">Reference proteome</keyword>
<feature type="domain" description="Phage head morphogenesis" evidence="1">
    <location>
        <begin position="52"/>
        <end position="172"/>
    </location>
</feature>
<accession>A0A9X3DSA9</accession>
<dbReference type="Pfam" id="PF04233">
    <property type="entry name" value="Phage_Mu_F"/>
    <property type="match status" value="1"/>
</dbReference>
<comment type="caution">
    <text evidence="2">The sequence shown here is derived from an EMBL/GenBank/DDBJ whole genome shotgun (WGS) entry which is preliminary data.</text>
</comment>
<organism evidence="2 3">
    <name type="scientific">Acinetobacter nematophilus</name>
    <dbReference type="NCBI Taxonomy" id="2994642"/>
    <lineage>
        <taxon>Bacteria</taxon>
        <taxon>Pseudomonadati</taxon>
        <taxon>Pseudomonadota</taxon>
        <taxon>Gammaproteobacteria</taxon>
        <taxon>Moraxellales</taxon>
        <taxon>Moraxellaceae</taxon>
        <taxon>Acinetobacter</taxon>
    </lineage>
</organism>
<dbReference type="Proteomes" id="UP001146019">
    <property type="component" value="Unassembled WGS sequence"/>
</dbReference>